<dbReference type="EMBL" id="BAAAME010000002">
    <property type="protein sequence ID" value="GAA1728190.1"/>
    <property type="molecule type" value="Genomic_DNA"/>
</dbReference>
<feature type="transmembrane region" description="Helical" evidence="1">
    <location>
        <begin position="185"/>
        <end position="202"/>
    </location>
</feature>
<evidence type="ECO:0000313" key="3">
    <source>
        <dbReference type="Proteomes" id="UP001501057"/>
    </source>
</evidence>
<feature type="transmembrane region" description="Helical" evidence="1">
    <location>
        <begin position="47"/>
        <end position="67"/>
    </location>
</feature>
<gene>
    <name evidence="2" type="ORF">GCM10009710_06040</name>
</gene>
<feature type="transmembrane region" description="Helical" evidence="1">
    <location>
        <begin position="143"/>
        <end position="165"/>
    </location>
</feature>
<dbReference type="InterPro" id="IPR016566">
    <property type="entry name" value="UCP010219"/>
</dbReference>
<keyword evidence="1" id="KW-0812">Transmembrane</keyword>
<dbReference type="Pfam" id="PF11361">
    <property type="entry name" value="DUF3159"/>
    <property type="match status" value="1"/>
</dbReference>
<comment type="caution">
    <text evidence="2">The sequence shown here is derived from an EMBL/GenBank/DDBJ whole genome shotgun (WGS) entry which is preliminary data.</text>
</comment>
<evidence type="ECO:0000313" key="2">
    <source>
        <dbReference type="EMBL" id="GAA1728190.1"/>
    </source>
</evidence>
<accession>A0ABN2JIR6</accession>
<organism evidence="2 3">
    <name type="scientific">Aeromicrobium alkaliterrae</name>
    <dbReference type="NCBI Taxonomy" id="302168"/>
    <lineage>
        <taxon>Bacteria</taxon>
        <taxon>Bacillati</taxon>
        <taxon>Actinomycetota</taxon>
        <taxon>Actinomycetes</taxon>
        <taxon>Propionibacteriales</taxon>
        <taxon>Nocardioidaceae</taxon>
        <taxon>Aeromicrobium</taxon>
    </lineage>
</organism>
<feature type="transmembrane region" description="Helical" evidence="1">
    <location>
        <begin position="74"/>
        <end position="91"/>
    </location>
</feature>
<keyword evidence="1" id="KW-1133">Transmembrane helix</keyword>
<reference evidence="2 3" key="1">
    <citation type="journal article" date="2019" name="Int. J. Syst. Evol. Microbiol.">
        <title>The Global Catalogue of Microorganisms (GCM) 10K type strain sequencing project: providing services to taxonomists for standard genome sequencing and annotation.</title>
        <authorList>
            <consortium name="The Broad Institute Genomics Platform"/>
            <consortium name="The Broad Institute Genome Sequencing Center for Infectious Disease"/>
            <person name="Wu L."/>
            <person name="Ma J."/>
        </authorList>
    </citation>
    <scope>NUCLEOTIDE SEQUENCE [LARGE SCALE GENOMIC DNA]</scope>
    <source>
        <strain evidence="2 3">JCM 13518</strain>
    </source>
</reference>
<keyword evidence="1" id="KW-0472">Membrane</keyword>
<dbReference type="Proteomes" id="UP001501057">
    <property type="component" value="Unassembled WGS sequence"/>
</dbReference>
<sequence length="229" mass="24673">MPDASVETVEELVRRQLAAAFGGIRGVAESAVPSLAFLIAWLTTEELRLSIVIAVGVAVVLLLLRLVQRSTPQFVLNSLFVIGIGAFFASRSGEARDVFLPGIIYNGVYGVVIIATVLVGWPLIGFLIGSLSGDLTSWRRDRALVRLCSVLTLLLAVPCIVRVVVQYPLYLADEVALLGTAKIAMGWPLQVATLLVMAWVLSRNATPATALTRSALEVEDDPEPRPDPR</sequence>
<protein>
    <submittedName>
        <fullName evidence="2">DUF3159 domain-containing protein</fullName>
    </submittedName>
</protein>
<keyword evidence="3" id="KW-1185">Reference proteome</keyword>
<proteinExistence type="predicted"/>
<feature type="transmembrane region" description="Helical" evidence="1">
    <location>
        <begin position="103"/>
        <end position="131"/>
    </location>
</feature>
<dbReference type="RefSeq" id="WP_344197602.1">
    <property type="nucleotide sequence ID" value="NZ_BAAAME010000002.1"/>
</dbReference>
<evidence type="ECO:0000256" key="1">
    <source>
        <dbReference type="SAM" id="Phobius"/>
    </source>
</evidence>
<name>A0ABN2JIR6_9ACTN</name>